<dbReference type="Proteomes" id="UP000824025">
    <property type="component" value="Unassembled WGS sequence"/>
</dbReference>
<dbReference type="AlphaFoldDB" id="A0A9D2IIK4"/>
<sequence>MLNVYKTATGAEVTEGTLLGTLAYLAGNAYGNDGTLAVGASETFDIVIEMPGTVGDEYQNCGVTFDLCVTATQTDASIITSADELDTALGQASEGDTVVVSDVTYTQELTIDKAITLAGYNFTVEAPVSVTADNAVIENVTVSVSGTTRAASGAALTVNAAGVTLEGVVVDAGAGIQPVSVTSTEGFTMQGCTIGGNLSGTNAFVALNVNGAAVIEDNVLDGKADAESGISYNALEFCVSNTAYSVGDGTVISGNTIRNFSNNGINIYCIQDGAVISVEGNVFENVSNAMRLWTSAVNRSRSSSRASRSISAATPRTERSCRIIRGIRRRMTARSMFMRMRMRTQTAEHSTRIRKIFRPSA</sequence>
<accession>A0A9D2IIK4</accession>
<dbReference type="InterPro" id="IPR012334">
    <property type="entry name" value="Pectin_lyas_fold"/>
</dbReference>
<dbReference type="InterPro" id="IPR011050">
    <property type="entry name" value="Pectin_lyase_fold/virulence"/>
</dbReference>
<protein>
    <recommendedName>
        <fullName evidence="3">Right handed beta helix domain-containing protein</fullName>
    </recommendedName>
</protein>
<reference evidence="1" key="2">
    <citation type="submission" date="2021-04" db="EMBL/GenBank/DDBJ databases">
        <authorList>
            <person name="Gilroy R."/>
        </authorList>
    </citation>
    <scope>NUCLEOTIDE SEQUENCE</scope>
    <source>
        <strain evidence="1">CHK192-19661</strain>
    </source>
</reference>
<evidence type="ECO:0000313" key="1">
    <source>
        <dbReference type="EMBL" id="HIZ09881.1"/>
    </source>
</evidence>
<dbReference type="InterPro" id="IPR006626">
    <property type="entry name" value="PbH1"/>
</dbReference>
<gene>
    <name evidence="1" type="ORF">H9726_05275</name>
</gene>
<organism evidence="1 2">
    <name type="scientific">Candidatus Borkfalkia avicola</name>
    <dbReference type="NCBI Taxonomy" id="2838503"/>
    <lineage>
        <taxon>Bacteria</taxon>
        <taxon>Bacillati</taxon>
        <taxon>Bacillota</taxon>
        <taxon>Clostridia</taxon>
        <taxon>Christensenellales</taxon>
        <taxon>Christensenellaceae</taxon>
        <taxon>Candidatus Borkfalkia</taxon>
    </lineage>
</organism>
<proteinExistence type="predicted"/>
<comment type="caution">
    <text evidence="1">The sequence shown here is derived from an EMBL/GenBank/DDBJ whole genome shotgun (WGS) entry which is preliminary data.</text>
</comment>
<evidence type="ECO:0000313" key="2">
    <source>
        <dbReference type="Proteomes" id="UP000824025"/>
    </source>
</evidence>
<dbReference type="Gene3D" id="2.160.20.10">
    <property type="entry name" value="Single-stranded right-handed beta-helix, Pectin lyase-like"/>
    <property type="match status" value="1"/>
</dbReference>
<dbReference type="SMART" id="SM00710">
    <property type="entry name" value="PbH1"/>
    <property type="match status" value="4"/>
</dbReference>
<evidence type="ECO:0008006" key="3">
    <source>
        <dbReference type="Google" id="ProtNLM"/>
    </source>
</evidence>
<reference evidence="1" key="1">
    <citation type="journal article" date="2021" name="PeerJ">
        <title>Extensive microbial diversity within the chicken gut microbiome revealed by metagenomics and culture.</title>
        <authorList>
            <person name="Gilroy R."/>
            <person name="Ravi A."/>
            <person name="Getino M."/>
            <person name="Pursley I."/>
            <person name="Horton D.L."/>
            <person name="Alikhan N.F."/>
            <person name="Baker D."/>
            <person name="Gharbi K."/>
            <person name="Hall N."/>
            <person name="Watson M."/>
            <person name="Adriaenssens E.M."/>
            <person name="Foster-Nyarko E."/>
            <person name="Jarju S."/>
            <person name="Secka A."/>
            <person name="Antonio M."/>
            <person name="Oren A."/>
            <person name="Chaudhuri R.R."/>
            <person name="La Ragione R."/>
            <person name="Hildebrand F."/>
            <person name="Pallen M.J."/>
        </authorList>
    </citation>
    <scope>NUCLEOTIDE SEQUENCE</scope>
    <source>
        <strain evidence="1">CHK192-19661</strain>
    </source>
</reference>
<dbReference type="SUPFAM" id="SSF51126">
    <property type="entry name" value="Pectin lyase-like"/>
    <property type="match status" value="1"/>
</dbReference>
<dbReference type="EMBL" id="DXCF01000028">
    <property type="protein sequence ID" value="HIZ09881.1"/>
    <property type="molecule type" value="Genomic_DNA"/>
</dbReference>
<name>A0A9D2IIK4_9FIRM</name>